<dbReference type="SUPFAM" id="SSF57196">
    <property type="entry name" value="EGF/Laminin"/>
    <property type="match status" value="6"/>
</dbReference>
<feature type="disulfide bond" evidence="15">
    <location>
        <begin position="4365"/>
        <end position="4375"/>
    </location>
</feature>
<feature type="disulfide bond" evidence="15">
    <location>
        <begin position="4245"/>
        <end position="4254"/>
    </location>
</feature>
<feature type="domain" description="EGF-like" evidence="20">
    <location>
        <begin position="4214"/>
        <end position="4255"/>
    </location>
</feature>
<dbReference type="FunFam" id="4.10.400.10:FF:000034">
    <property type="entry name" value="Low-density lipoprotein receptor-related protein 2"/>
    <property type="match status" value="2"/>
</dbReference>
<dbReference type="GO" id="GO:0043235">
    <property type="term" value="C:receptor complex"/>
    <property type="evidence" value="ECO:0007669"/>
    <property type="project" value="TreeGrafter"/>
</dbReference>
<dbReference type="PROSITE" id="PS01187">
    <property type="entry name" value="EGF_CA"/>
    <property type="match status" value="2"/>
</dbReference>
<dbReference type="PROSITE" id="PS00010">
    <property type="entry name" value="ASX_HYDROXYL"/>
    <property type="match status" value="2"/>
</dbReference>
<feature type="disulfide bond" evidence="16">
    <location>
        <begin position="956"/>
        <end position="971"/>
    </location>
</feature>
<dbReference type="Pfam" id="PF00058">
    <property type="entry name" value="Ldl_recept_b"/>
    <property type="match status" value="8"/>
</dbReference>
<dbReference type="GO" id="GO:0006897">
    <property type="term" value="P:endocytosis"/>
    <property type="evidence" value="ECO:0007669"/>
    <property type="project" value="UniProtKB-KW"/>
</dbReference>
<feature type="disulfide bond" evidence="16">
    <location>
        <begin position="3650"/>
        <end position="3665"/>
    </location>
</feature>
<feature type="repeat" description="LDL-receptor class B" evidence="17">
    <location>
        <begin position="2224"/>
        <end position="2268"/>
    </location>
</feature>
<feature type="disulfide bond" evidence="16">
    <location>
        <begin position="3475"/>
        <end position="3487"/>
    </location>
</feature>
<feature type="disulfide bond" evidence="16">
    <location>
        <begin position="3548"/>
        <end position="3560"/>
    </location>
</feature>
<feature type="repeat" description="LDL-receptor class B" evidence="17">
    <location>
        <begin position="2269"/>
        <end position="2311"/>
    </location>
</feature>
<feature type="repeat" description="LDL-receptor class B" evidence="17">
    <location>
        <begin position="574"/>
        <end position="617"/>
    </location>
</feature>
<feature type="disulfide bond" evidence="16">
    <location>
        <begin position="3589"/>
        <end position="3601"/>
    </location>
</feature>
<feature type="disulfide bond" evidence="16">
    <location>
        <begin position="3631"/>
        <end position="3643"/>
    </location>
</feature>
<feature type="disulfide bond" evidence="16">
    <location>
        <begin position="3403"/>
        <end position="3421"/>
    </location>
</feature>
<dbReference type="PANTHER" id="PTHR22722:SF5">
    <property type="entry name" value="LOW-DENSITY LIPOPROTEIN RECEPTOR-RELATED PROTEIN 1B"/>
    <property type="match status" value="1"/>
</dbReference>
<feature type="repeat" description="LDL-receptor class B" evidence="17">
    <location>
        <begin position="482"/>
        <end position="525"/>
    </location>
</feature>
<feature type="disulfide bond" evidence="16">
    <location>
        <begin position="3363"/>
        <end position="3381"/>
    </location>
</feature>
<evidence type="ECO:0000259" key="20">
    <source>
        <dbReference type="PROSITE" id="PS50026"/>
    </source>
</evidence>
<dbReference type="InterPro" id="IPR000033">
    <property type="entry name" value="LDLR_classB_rpt"/>
</dbReference>
<keyword evidence="3" id="KW-1003">Cell membrane</keyword>
<feature type="repeat" description="LDL-receptor class B" evidence="17">
    <location>
        <begin position="3049"/>
        <end position="3092"/>
    </location>
</feature>
<feature type="disulfide bond" evidence="16">
    <location>
        <begin position="3279"/>
        <end position="3297"/>
    </location>
</feature>
<feature type="disulfide bond" evidence="15">
    <location>
        <begin position="4261"/>
        <end position="4271"/>
    </location>
</feature>
<evidence type="ECO:0000256" key="17">
    <source>
        <dbReference type="PROSITE-ProRule" id="PRU00461"/>
    </source>
</evidence>
<reference evidence="21" key="1">
    <citation type="submission" date="2007-04" db="EMBL/GenBank/DDBJ databases">
        <title>Annotation of Pediculus humanus corporis strain USDA.</title>
        <authorList>
            <person name="Kirkness E."/>
            <person name="Hannick L."/>
            <person name="Hass B."/>
            <person name="Bruggner R."/>
            <person name="Lawson D."/>
            <person name="Bidwell S."/>
            <person name="Joardar V."/>
            <person name="Caler E."/>
            <person name="Walenz B."/>
            <person name="Inman J."/>
            <person name="Schobel S."/>
            <person name="Galinsky K."/>
            <person name="Amedeo P."/>
            <person name="Strausberg R."/>
        </authorList>
    </citation>
    <scope>NUCLEOTIDE SEQUENCE</scope>
    <source>
        <strain evidence="21">USDA</strain>
    </source>
</reference>
<feature type="disulfide bond" evidence="16">
    <location>
        <begin position="2754"/>
        <end position="2766"/>
    </location>
</feature>
<dbReference type="Gene3D" id="2.10.25.10">
    <property type="entry name" value="Laminin"/>
    <property type="match status" value="10"/>
</dbReference>
<feature type="repeat" description="LDL-receptor class B" evidence="17">
    <location>
        <begin position="2961"/>
        <end position="3005"/>
    </location>
</feature>
<keyword evidence="14" id="KW-0325">Glycoprotein</keyword>
<evidence type="ECO:0000256" key="13">
    <source>
        <dbReference type="ARBA" id="ARBA00023170"/>
    </source>
</evidence>
<dbReference type="OrthoDB" id="21182at2759"/>
<feature type="disulfide bond" evidence="16">
    <location>
        <begin position="763"/>
        <end position="781"/>
    </location>
</feature>
<evidence type="ECO:0000313" key="22">
    <source>
        <dbReference type="EnsemblMetazoa" id="PHUM449100-PA"/>
    </source>
</evidence>
<dbReference type="InterPro" id="IPR036055">
    <property type="entry name" value="LDL_receptor-like_sf"/>
</dbReference>
<feature type="repeat" description="LDL-receptor class B" evidence="17">
    <location>
        <begin position="3006"/>
        <end position="3048"/>
    </location>
</feature>
<evidence type="ECO:0000256" key="9">
    <source>
        <dbReference type="ARBA" id="ARBA00022837"/>
    </source>
</evidence>
<feature type="disulfide bond" evidence="16">
    <location>
        <begin position="3356"/>
        <end position="3368"/>
    </location>
</feature>
<dbReference type="SUPFAM" id="SSF63825">
    <property type="entry name" value="YWTD domain"/>
    <property type="match status" value="8"/>
</dbReference>
<dbReference type="PROSITE" id="PS00022">
    <property type="entry name" value="EGF_1"/>
    <property type="match status" value="5"/>
</dbReference>
<dbReference type="InterPro" id="IPR011042">
    <property type="entry name" value="6-blade_b-propeller_TolB-like"/>
</dbReference>
<feature type="disulfide bond" evidence="15">
    <location>
        <begin position="4317"/>
        <end position="4326"/>
    </location>
</feature>
<dbReference type="PROSITE" id="PS50068">
    <property type="entry name" value="LDLRA_2"/>
    <property type="match status" value="27"/>
</dbReference>
<feature type="disulfide bond" evidence="16">
    <location>
        <begin position="756"/>
        <end position="768"/>
    </location>
</feature>
<dbReference type="FunFam" id="2.120.10.30:FF:000132">
    <property type="entry name" value="Uncharacterized protein"/>
    <property type="match status" value="1"/>
</dbReference>
<keyword evidence="4 15" id="KW-0245">EGF-like domain</keyword>
<keyword evidence="6 19" id="KW-0812">Transmembrane</keyword>
<dbReference type="FunFam" id="2.10.25.10:FF:000009">
    <property type="entry name" value="Low-density lipoprotein receptor isoform 1"/>
    <property type="match status" value="1"/>
</dbReference>
<evidence type="ECO:0000313" key="23">
    <source>
        <dbReference type="Proteomes" id="UP000009046"/>
    </source>
</evidence>
<feature type="disulfide bond" evidence="15">
    <location>
        <begin position="4463"/>
        <end position="4472"/>
    </location>
</feature>
<feature type="disulfide bond" evidence="16">
    <location>
        <begin position="3436"/>
        <end position="3448"/>
    </location>
</feature>
<dbReference type="FunFam" id="4.10.400.10:FF:000007">
    <property type="entry name" value="Low density lipoprotein receptor-related protein 1"/>
    <property type="match status" value="1"/>
</dbReference>
<evidence type="ECO:0000256" key="4">
    <source>
        <dbReference type="ARBA" id="ARBA00022536"/>
    </source>
</evidence>
<dbReference type="InterPro" id="IPR018097">
    <property type="entry name" value="EGF_Ca-bd_CS"/>
</dbReference>
<dbReference type="HOGENOM" id="CLU_000085_1_1_1"/>
<comment type="caution">
    <text evidence="15">Lacks conserved residue(s) required for the propagation of feature annotation.</text>
</comment>
<feature type="disulfide bond" evidence="16">
    <location>
        <begin position="3596"/>
        <end position="3614"/>
    </location>
</feature>
<feature type="domain" description="EGF-like" evidence="20">
    <location>
        <begin position="4361"/>
        <end position="4396"/>
    </location>
</feature>
<dbReference type="RefSeq" id="XP_002429721.1">
    <property type="nucleotide sequence ID" value="XM_002429676.1"/>
</dbReference>
<evidence type="ECO:0000256" key="7">
    <source>
        <dbReference type="ARBA" id="ARBA00022729"/>
    </source>
</evidence>
<evidence type="ECO:0000256" key="10">
    <source>
        <dbReference type="ARBA" id="ARBA00022989"/>
    </source>
</evidence>
<keyword evidence="7" id="KW-0732">Signal</keyword>
<feature type="region of interest" description="Disordered" evidence="18">
    <location>
        <begin position="4543"/>
        <end position="4574"/>
    </location>
</feature>
<feature type="disulfide bond" evidence="15">
    <location>
        <begin position="4218"/>
        <end position="4228"/>
    </location>
</feature>
<accession>E0VUC7</accession>
<dbReference type="PROSITE" id="PS50026">
    <property type="entry name" value="EGF_3"/>
    <property type="match status" value="7"/>
</dbReference>
<feature type="disulfide bond" evidence="16">
    <location>
        <begin position="3638"/>
        <end position="3656"/>
    </location>
</feature>
<feature type="repeat" description="LDL-receptor class B" evidence="17">
    <location>
        <begin position="1162"/>
        <end position="1207"/>
    </location>
</feature>
<keyword evidence="10 19" id="KW-1133">Transmembrane helix</keyword>
<keyword evidence="23" id="KW-1185">Reference proteome</keyword>
<dbReference type="FunFam" id="2.120.10.30:FF:000241">
    <property type="entry name" value="Low-density lipoprotein receptor-related protein 6"/>
    <property type="match status" value="4"/>
</dbReference>
<comment type="subcellular location">
    <subcellularLocation>
        <location evidence="1">Cell membrane</location>
        <topology evidence="1">Single-pass type I membrane protein</topology>
    </subcellularLocation>
</comment>
<dbReference type="SMART" id="SM00181">
    <property type="entry name" value="EGF"/>
    <property type="match status" value="24"/>
</dbReference>
<dbReference type="SUPFAM" id="SSF57424">
    <property type="entry name" value="LDL receptor-like module"/>
    <property type="match status" value="26"/>
</dbReference>
<dbReference type="eggNOG" id="KOG4289">
    <property type="taxonomic scope" value="Eukaryota"/>
</dbReference>
<feature type="repeat" description="LDL-receptor class B" evidence="17">
    <location>
        <begin position="1483"/>
        <end position="1525"/>
    </location>
</feature>
<feature type="transmembrane region" description="Helical" evidence="19">
    <location>
        <begin position="4494"/>
        <end position="4519"/>
    </location>
</feature>
<keyword evidence="5" id="KW-0254">Endocytosis</keyword>
<dbReference type="PROSITE" id="PS01209">
    <property type="entry name" value="LDLRA_1"/>
    <property type="match status" value="12"/>
</dbReference>
<dbReference type="KEGG" id="phu:Phum_PHUM449100"/>
<name>E0VUC7_PEDHC</name>
<dbReference type="InterPro" id="IPR049883">
    <property type="entry name" value="NOTCH1_EGF-like"/>
</dbReference>
<dbReference type="eggNOG" id="KOG1215">
    <property type="taxonomic scope" value="Eukaryota"/>
</dbReference>
<dbReference type="SUPFAM" id="SSF57184">
    <property type="entry name" value="Growth factor receptor domain"/>
    <property type="match status" value="3"/>
</dbReference>
<dbReference type="InParanoid" id="E0VUC7"/>
<dbReference type="Pfam" id="PF00057">
    <property type="entry name" value="Ldl_recept_a"/>
    <property type="match status" value="23"/>
</dbReference>
<dbReference type="GO" id="GO:0005886">
    <property type="term" value="C:plasma membrane"/>
    <property type="evidence" value="ECO:0007669"/>
    <property type="project" value="UniProtKB-SubCell"/>
</dbReference>
<evidence type="ECO:0000256" key="19">
    <source>
        <dbReference type="SAM" id="Phobius"/>
    </source>
</evidence>
<protein>
    <submittedName>
        <fullName evidence="21 22">Low-density lipoprotein receptor, putative</fullName>
    </submittedName>
</protein>
<dbReference type="FunFam" id="2.120.10.30:FF:000035">
    <property type="entry name" value="Low-density lipoprotein receptor-related protein 2"/>
    <property type="match status" value="1"/>
</dbReference>
<dbReference type="InterPro" id="IPR001881">
    <property type="entry name" value="EGF-like_Ca-bd_dom"/>
</dbReference>
<feature type="repeat" description="LDL-receptor class B" evidence="17">
    <location>
        <begin position="3989"/>
        <end position="4033"/>
    </location>
</feature>
<feature type="disulfide bond" evidence="16">
    <location>
        <begin position="3396"/>
        <end position="3408"/>
    </location>
</feature>
<dbReference type="CDD" id="cd00112">
    <property type="entry name" value="LDLa"/>
    <property type="match status" value="25"/>
</dbReference>
<feature type="disulfide bond" evidence="16">
    <location>
        <begin position="2637"/>
        <end position="2655"/>
    </location>
</feature>
<feature type="disulfide bond" evidence="16">
    <location>
        <begin position="899"/>
        <end position="914"/>
    </location>
</feature>
<dbReference type="SMART" id="SM00192">
    <property type="entry name" value="LDLa"/>
    <property type="match status" value="27"/>
</dbReference>
<feature type="disulfide bond" evidence="15">
    <location>
        <begin position="4283"/>
        <end position="4292"/>
    </location>
</feature>
<evidence type="ECO:0000256" key="16">
    <source>
        <dbReference type="PROSITE-ProRule" id="PRU00124"/>
    </source>
</evidence>
<feature type="repeat" description="LDL-receptor class B" evidence="17">
    <location>
        <begin position="1571"/>
        <end position="1619"/>
    </location>
</feature>
<evidence type="ECO:0000256" key="6">
    <source>
        <dbReference type="ARBA" id="ARBA00022692"/>
    </source>
</evidence>
<dbReference type="PROSITE" id="PS01186">
    <property type="entry name" value="EGF_2"/>
    <property type="match status" value="3"/>
</dbReference>
<evidence type="ECO:0000256" key="2">
    <source>
        <dbReference type="ARBA" id="ARBA00009939"/>
    </source>
</evidence>
<dbReference type="CDD" id="cd00054">
    <property type="entry name" value="EGF_CA"/>
    <property type="match status" value="1"/>
</dbReference>
<evidence type="ECO:0000256" key="12">
    <source>
        <dbReference type="ARBA" id="ARBA00023157"/>
    </source>
</evidence>
<feature type="disulfide bond" evidence="16">
    <location>
        <begin position="3291"/>
        <end position="3306"/>
    </location>
</feature>
<feature type="domain" description="EGF-like" evidence="20">
    <location>
        <begin position="4257"/>
        <end position="4293"/>
    </location>
</feature>
<feature type="domain" description="EGF-like" evidence="20">
    <location>
        <begin position="4294"/>
        <end position="4327"/>
    </location>
</feature>
<keyword evidence="11 19" id="KW-0472">Membrane</keyword>
<feature type="disulfide bond" evidence="16">
    <location>
        <begin position="3272"/>
        <end position="3284"/>
    </location>
</feature>
<feature type="disulfide bond" evidence="16">
    <location>
        <begin position="2761"/>
        <end position="2779"/>
    </location>
</feature>
<feature type="disulfide bond" evidence="16">
    <location>
        <begin position="2722"/>
        <end position="2740"/>
    </location>
</feature>
<feature type="domain" description="EGF-like" evidence="20">
    <location>
        <begin position="4398"/>
        <end position="4434"/>
    </location>
</feature>
<evidence type="ECO:0000256" key="11">
    <source>
        <dbReference type="ARBA" id="ARBA00023136"/>
    </source>
</evidence>
<dbReference type="EMBL" id="DS235785">
    <property type="protein sequence ID" value="EEB16983.1"/>
    <property type="molecule type" value="Genomic_DNA"/>
</dbReference>
<reference evidence="22" key="3">
    <citation type="submission" date="2020-05" db="UniProtKB">
        <authorList>
            <consortium name="EnsemblMetazoa"/>
        </authorList>
    </citation>
    <scope>IDENTIFICATION</scope>
    <source>
        <strain evidence="22">USDA</strain>
    </source>
</reference>
<dbReference type="FunFam" id="4.10.400.10:FF:000002">
    <property type="entry name" value="Low-density lipoprotein receptor-related protein 1"/>
    <property type="match status" value="2"/>
</dbReference>
<feature type="repeat" description="LDL-receptor class B" evidence="17">
    <location>
        <begin position="1938"/>
        <end position="1980"/>
    </location>
</feature>
<feature type="disulfide bond" evidence="16">
    <location>
        <begin position="847"/>
        <end position="865"/>
    </location>
</feature>
<dbReference type="Pfam" id="PF14670">
    <property type="entry name" value="FXa_inhibition"/>
    <property type="match status" value="1"/>
</dbReference>
<evidence type="ECO:0000256" key="3">
    <source>
        <dbReference type="ARBA" id="ARBA00022475"/>
    </source>
</evidence>
<feature type="disulfide bond" evidence="16">
    <location>
        <begin position="2805"/>
        <end position="2823"/>
    </location>
</feature>
<feature type="repeat" description="LDL-receptor class B" evidence="17">
    <location>
        <begin position="255"/>
        <end position="298"/>
    </location>
</feature>
<keyword evidence="12 15" id="KW-1015">Disulfide bond</keyword>
<dbReference type="PANTHER" id="PTHR22722">
    <property type="entry name" value="LOW-DENSITY LIPOPROTEIN RECEPTOR-RELATED PROTEIN 2-RELATED"/>
    <property type="match status" value="1"/>
</dbReference>
<dbReference type="PRINTS" id="PR00261">
    <property type="entry name" value="LDLRECEPTOR"/>
</dbReference>
<feature type="region of interest" description="Disordered" evidence="18">
    <location>
        <begin position="3725"/>
        <end position="3756"/>
    </location>
</feature>
<dbReference type="FunFam" id="4.10.400.10:FF:000065">
    <property type="entry name" value="Transmembrane protease serine 7"/>
    <property type="match status" value="2"/>
</dbReference>
<dbReference type="Proteomes" id="UP000009046">
    <property type="component" value="Unassembled WGS sequence"/>
</dbReference>
<feature type="disulfide bond" evidence="16">
    <location>
        <begin position="2715"/>
        <end position="2727"/>
    </location>
</feature>
<dbReference type="CTD" id="8230004"/>
<feature type="repeat" description="LDL-receptor class B" evidence="17">
    <location>
        <begin position="1300"/>
        <end position="1344"/>
    </location>
</feature>
<feature type="disulfide bond" evidence="16">
    <location>
        <begin position="2463"/>
        <end position="2481"/>
    </location>
</feature>
<dbReference type="InterPro" id="IPR009030">
    <property type="entry name" value="Growth_fac_rcpt_cys_sf"/>
</dbReference>
<dbReference type="FunFam" id="2.120.10.30:FF:000009">
    <property type="entry name" value="Putative low-density lipoprotein receptor-related protein 1B"/>
    <property type="match status" value="1"/>
</dbReference>
<dbReference type="Pfam" id="PF07645">
    <property type="entry name" value="EGF_CA"/>
    <property type="match status" value="3"/>
</dbReference>
<keyword evidence="21" id="KW-0449">Lipoprotein</keyword>
<proteinExistence type="inferred from homology"/>
<feature type="disulfide bond" evidence="15">
    <location>
        <begin position="35"/>
        <end position="45"/>
    </location>
</feature>
<dbReference type="OMA" id="WNLNHGA"/>
<dbReference type="SMART" id="SM00179">
    <property type="entry name" value="EGF_CA"/>
    <property type="match status" value="8"/>
</dbReference>
<dbReference type="STRING" id="121224.E0VUC7"/>
<feature type="repeat" description="LDL-receptor class B" evidence="17">
    <location>
        <begin position="1848"/>
        <end position="1890"/>
    </location>
</feature>
<evidence type="ECO:0000313" key="21">
    <source>
        <dbReference type="EMBL" id="EEB16983.1"/>
    </source>
</evidence>
<gene>
    <name evidence="22" type="primary">8230004</name>
    <name evidence="21" type="ORF">Phum_PHUM449100</name>
</gene>
<dbReference type="InterPro" id="IPR000742">
    <property type="entry name" value="EGF"/>
</dbReference>
<keyword evidence="8" id="KW-0677">Repeat</keyword>
<feature type="disulfide bond" evidence="16">
    <location>
        <begin position="2592"/>
        <end position="2604"/>
    </location>
</feature>
<feature type="disulfide bond" evidence="16">
    <location>
        <begin position="3482"/>
        <end position="3500"/>
    </location>
</feature>
<evidence type="ECO:0000256" key="18">
    <source>
        <dbReference type="SAM" id="MobiDB-lite"/>
    </source>
</evidence>
<feature type="disulfide bond" evidence="16">
    <location>
        <begin position="3455"/>
        <end position="3470"/>
    </location>
</feature>
<comment type="similarity">
    <text evidence="2">Belongs to the LDLR family.</text>
</comment>
<feature type="disulfide bond" evidence="16">
    <location>
        <begin position="2599"/>
        <end position="2617"/>
    </location>
</feature>
<feature type="domain" description="EGF-like" evidence="20">
    <location>
        <begin position="31"/>
        <end position="68"/>
    </location>
</feature>
<keyword evidence="9" id="KW-0106">Calcium</keyword>
<feature type="disulfide bond" evidence="15">
    <location>
        <begin position="4439"/>
        <end position="4449"/>
    </location>
</feature>
<dbReference type="InterPro" id="IPR002172">
    <property type="entry name" value="LDrepeatLR_classA_rpt"/>
</dbReference>
<feature type="disulfide bond" evidence="16">
    <location>
        <begin position="2630"/>
        <end position="2642"/>
    </location>
</feature>
<evidence type="ECO:0000256" key="14">
    <source>
        <dbReference type="ARBA" id="ARBA00023180"/>
    </source>
</evidence>
<feature type="repeat" description="LDL-receptor class B" evidence="17">
    <location>
        <begin position="441"/>
        <end position="481"/>
    </location>
</feature>
<feature type="disulfide bond" evidence="16">
    <location>
        <begin position="859"/>
        <end position="874"/>
    </location>
</feature>
<sequence>MKCPYKCTMSPSGPQCYCEKGLKYVNNSCIDLDECEIEGSCDQICRNTQGSFSCSCVNGYTERGVRCFAQNVPPEEPPSLLYSSSSDIGLIYLNGSFVSKSTNLNVQTLSLDFDHRNRSVCYVRRNSTNPSFKCVSLDNFEKSWDLPKSIMFPLHSKTHLVLDWLTGNWYFLDDSREMIFLCNSTLKSCTIICDSDLSRPKGITLDPTKGFLFFTKWSDDAAVLERALLDGTQRLVLVDKKIVYPYGLTVDFPSEHIYWVDTYLDVIERIDYDGKNRKVIRKGVPVQNLYDITVFENDLFVTSWRNFTIIRLNKFNSNDYETIGNFSRPFSIHAVHRQRQPIVNHPCTVNNGGCQHICVPSYHKGVPIAQCLCQTGYHEVKGRCLIKPPSTFIVYGKARPPMIKGIAESSNPKLSTYFTEVMMPILNVTRPNSIDFDVKNEYIYFSDTHSIERQHINGSKREVVVSKGLIYVEGIAFDYLGHNIYWADEGSAVIKVAKVSNSTIVKTIVSGNLFQPRSLAIDHKHRNLYWADWTPMVHKIGKIERALLNGDEREVFISENTLWPSGLTFDFTNDVLYWCDAFLEVIERINLDRTGRRKIFSDLKTDHPYGLAYHNNFLYWTEFQKGSINRLHLTKNMTKEILASEKYMLFEVKIYDKNSQNETSDCSVRNGDCEELCFSLPNKIQCSCSDNYTMKNGKCVPDVSTTSRVLPKCKETEFQCLDSHRCVNRKFICDGEKDCGDGSDEDPKGVCAVRSCNDDEFKCDGNRCIKSFWACDGDRDCVDGSDESPERCKNTTCNSSQFLCEITGRCIPYSWTCDSDFDCGENDTSDEHANCKGSECLANEFVCGDVHCVPVEFVCDGDNDCRDGSDEKSCGEICGNSSEIYCPAEGICLPLSKKCNGVIDCSDESDEQKCENGGDQKSKTVNRPANGFAVFCSSHEFKCWNNIECVRKNFVCDGRNDCLDGSDEKNCTEIHNCTESGTCFITPPTPTPSFECEQPSHRLCDNGTKCIKVSQLCDNKKDCSDGSDEGLRCEEQLCSFTSHCSHYCQNAPNGFVCYCPKGLHLQPDSTTCSESHPCESWGVCSQYCIPLKNKHKCKCEDDHLLQPDGFTCKSKDGAIPQVIFSNRHELRGVELRNFTVKALISSLKNTIALDFYHTKAADMIYWTDVVDDKIYRGTLIGGSLTNIEVVVQTGLATAEGLAVDWIGENLYWVESNLDQIEVAKLNGSFRKTLIAGDMDSPRAIALDPRDGYLFWSDWDAHAPRIERCSMSGTNRKRVLRVDQITDGAWPNGLTLDYVLRRIYWIDARSDSIHTTTYDGLMHKEVIRGHETLSHPFAIAIFENYVYWTDWRSNSVIRANKWNGSDLHIIQRTLTQPFDIQILHPSRQPRDVNRPSPCEKNNGGCSHLCLININNTYTCDCPHVMRLSSDNKTCIVVNERIVLFSRANEIRGVDLTSAYYHTIPTINVPHAITPATIDFDAANKKIYWADVQMNEVKTSNLIGGPAETIIDSGIEHPNGLAIDWISGNLFVTSSGAGENHISVCNLKGEFITIINGSNLFQVRSLSLNPVNGTLYWSSVKNDLHIIEQSRMDGFDRVILVSQRDQPSLHSPQSLVFDLATDRLYWVNIESSSIQYYDFVNNSVKLLILRGNAARPTSVVPYFGSIYYSDQEDQAIHKADMTTGGNDTVLRNNTGNILSIRIYDPKLQTGTNACTNDKEPCQHLCLPISKTERVCKCATGYFVDVNNPTKCKGIEEFIIYSINWEVKGLALPPGDNYTKVLGPLSRVSMATNLGFLYDKELIFWGDSDQGKITKIKRDGTNRETVIERYETMENTGSDFVTGLAIDWIAENIYWTDPKLNVIEVSRLNGSNRFVVISDGISKPGGIAVDPVVGKLFWAVNGKSPRIECSALDGSNRMVLVNDTSGSISTINDIALDLETKHLYWCDSALDKIERVKYDGSERTLLLDHSLDNPQAFTVYNKHLYWIDTTHLRGSIKFAPLSNLSDYTVLLQGVGDSLKDIEIFSKAKQMGVNPCKFNNGGCAELCLFNGTHPVCKCAHGQVAKDQKNCEDYNSFIMYSRVIRIDSIHISDKNNLNAPFPSIQNKELMRNAIGLSYDYQRSLLFYSDIQRGSINAVYFNGTNHTVLIDRQGSVEGLSYESYGQTLYWTCNNEATISRMNLSQLIPHIEPYNSNTTKSSKIELSKVEIVVNLEKEDKPRGIVTDSCNSRIFWTNWNHQAPSIQRSFLNGYMVQSIIKTNIRMPNAITLDFMAMKLYWSDARLDKIERCETDGTNRVVLSNTSPQHPFDMAVHGNYLFWTDWVLHAVVRANKLTGEDVHYLRKDIPRPMGIVAVHDDTAKCHNNPCLIANGGCEDKCNLDASGFVICSCFSGREVLAHNPKRCVEAVVDVYENGTCDENGKHFKCSSHGTCIPFELTCDDVKHCEDGSDEFITYCGASRVCHEGYYKCANNRCIPNASVCDLINDCGDNSDEYENCSCSKQDQFKCANGQCISKNYRCDMESDCRDASDEIGCPPHECLGIPNLGLNLNSSKQWIPCNYTTACILSSWICDGQNDCWDNSDEENCTKEVTDNKSKECGGKQFKCNNGQCINITWRCDGDNDCDDGTDEHNCTYSCRKDQFKCGQGECIPLTWQCDSTPDCSDHSDEDTNCQNRTCPLSYFKCNSTGRCIPKKWVCDSEPDCTDGSDEQVDQGCSPSNHTCSLNMFQCLNHRCIDEDLYCDGDDDCGDGSDEQTSCLPLCSPDHFRCKIGLCINKSLICNGENDCIDNSDEELAECANKTFVCNPETHFECRNKICVEEYLLCNGQDDCGDFSDEIKCNINECHQDPPPCSHICIDKKVGFECKCKEGFKVNENDTSLCRDINECELPEKPCSQFCRNTLGSFVCSCDVGYALKADGRSCKVNSTIEPKLIFTNFHYIREINFNGHAALLANNLTNAVALDYDWLEHCIYWSDVTVLGSSIKRFCSDNSSYQILHSASLQNPDGLAVDWVGRNLYWCDKVLDTIEVSKLDGRYRRVLINKNLQEPRAITLNPSEGAMYWTDWGDKPFIGKANMDGTNFRYLVNESLGWPNALTISYETKELFYGDARQDYIAMCDLEGKNRRIILSRNSNPDAKLHHIFAMTVFEDYLYWTDWELKTVERCNKYSGKDCKTMVKLVHRPMDVHVYHPFRQPQLEHNPCENNGNCSTLCLLTANNSHVCMCPENFILGPDNSSCIANCTSSHFVCNSTYQCIPFWWRCDTQEDCADGSDEPEHCPEFTCLPGQFQCNNSRCIHPIEICDGETDCFDGSDERDCNQYTCMNTQIKCKGNDTIQDRCIPSTKRCNGVVDCPVHGEDEADCPNETCSENQFTCNNGKCIPLVWLCDEDDDCQDNSDEGEYCAKRTCPSGHFKCSNGRCIPSSWNCDGDADCPNGEDEPPECAHHSCEPSYFKCANYLCIPGRWRCDYDNDCGDNSDEMNCTMRNCSESEFRCGNGKCIRGLYRCDGEYNCEDLSDELNCNATCLPGEPCYKSIGCNSSDPNCKEEDATCVGSNCTVSCLPNQFSCKNKQCIESIWKCDGDHDCSDGSDEDPKMCAVMPCEIGQHRCSKNICISKNYLCDGRDDCGDNSDENKEFCLAEGICPADQFRCGNGDCISLKLRCDGFNDCGDNSDEGNCQFYTSKRCALENKNCSDLNQKKHYCSFGSCSQKCIEKKNSYSCQCEKGYTLTFEETSTSKMKEGTKEKSKNYKPGSSDKKDSRGLESEKKGEFSDVHKSCKAMGSEAGLIVIRDTDMAVLSPYKSRGSERQLNLAKTNLKIKNVDVLYNDSQITVFFTDYVKKTIMRMIVSKDDLNNSRLKREIVSPSESTPLPPNPSCDLENILLKQNADIFGMKYADSKREINYDFIEAENLAFKTQYDYKMKKQLRFKRDSDTLKLVVGELHDPKGLAIDWVVGRLYYIDKIPNEKSAFLMASTLNGRKKTTIIKTNLIEPMDLALEPKMALLFFTDCNLKFPKIERSFMDGSHRKLVVSKDVVCPSGISIDYPSSVLYFVDTKLNTLESVDFNGDNRMVVKAFNKDSFRPYKLEIFEDFAYISSYQNENVLRMNKFGRGETKNVIQGVRNRMSDIVIFQENKQEKGLLNPCPMGSCHESSLCVIGSSNTKTNIVKKSCLCPDGLQKTVLANSTVICKIMVPDKKCDLFCHEGKCEMTSAGPRCKCNPNYEGTFCQKFKCSQYCKNGGICVEVNSNNRPNKELICHCGPEFTGERCETRIEFCKDRCLNGGHCVKFPSGIPHCECPPGFIGTRCENCINLRCENNGICVKTNGVEECSCPREFVGPTCSRSVCENFCARGNCTIISGEPVCSCPPGYSGKKCDRDACQGYCLNNGVCRLNGRNVYCECPPDRTGPKCETYVSKCTDAYCRNGGTCYSNEGKKFCRCPVGWGGATCQEWLSCDHFCFNGGTCEHSDNPSISRVCACGPDFTGVRCETPVRGARNLVNIDDNKSPNTITVGILIAVTVLLLLLLIIAGAYFVVVKFRRGAAFSHVRMTENVEISNPMYLRGEDMDETEDPPETSGDAKNSNNFANPVYESLYSGGEEKKTLLSELHGEPLPLDNECV</sequence>
<feature type="disulfide bond" evidence="16">
    <location>
        <begin position="2565"/>
        <end position="2580"/>
    </location>
</feature>
<feature type="disulfide bond" evidence="15">
    <location>
        <begin position="4424"/>
        <end position="4433"/>
    </location>
</feature>
<feature type="disulfide bond" evidence="16">
    <location>
        <begin position="2817"/>
        <end position="2832"/>
    </location>
</feature>
<dbReference type="SMART" id="SM00135">
    <property type="entry name" value="LY"/>
    <property type="match status" value="35"/>
</dbReference>
<dbReference type="InterPro" id="IPR000152">
    <property type="entry name" value="EGF-type_Asp/Asn_hydroxyl_site"/>
</dbReference>
<feature type="disulfide bond" evidence="16">
    <location>
        <begin position="2611"/>
        <end position="2626"/>
    </location>
</feature>
<reference evidence="21" key="2">
    <citation type="submission" date="2007-04" db="EMBL/GenBank/DDBJ databases">
        <title>The genome of the human body louse.</title>
        <authorList>
            <consortium name="The Human Body Louse Genome Consortium"/>
            <person name="Kirkness E."/>
            <person name="Walenz B."/>
            <person name="Hass B."/>
            <person name="Bruggner R."/>
            <person name="Strausberg R."/>
        </authorList>
    </citation>
    <scope>NUCLEOTIDE SEQUENCE</scope>
    <source>
        <strain evidence="21">USDA</strain>
    </source>
</reference>
<dbReference type="InterPro" id="IPR051221">
    <property type="entry name" value="LDLR-related"/>
</dbReference>
<evidence type="ECO:0000256" key="15">
    <source>
        <dbReference type="PROSITE-ProRule" id="PRU00076"/>
    </source>
</evidence>
<feature type="disulfide bond" evidence="15">
    <location>
        <begin position="4386"/>
        <end position="4395"/>
    </location>
</feature>
<dbReference type="VEuPathDB" id="VectorBase:PHUM449100"/>
<feature type="disulfide bond" evidence="16">
    <location>
        <begin position="2456"/>
        <end position="2468"/>
    </location>
</feature>
<dbReference type="GO" id="GO:0005041">
    <property type="term" value="F:low-density lipoprotein particle receptor activity"/>
    <property type="evidence" value="ECO:0007669"/>
    <property type="project" value="TreeGrafter"/>
</dbReference>
<feature type="disulfide bond" evidence="16">
    <location>
        <begin position="3555"/>
        <end position="3573"/>
    </location>
</feature>
<organism>
    <name type="scientific">Pediculus humanus subsp. corporis</name>
    <name type="common">Body louse</name>
    <dbReference type="NCBI Taxonomy" id="121224"/>
    <lineage>
        <taxon>Eukaryota</taxon>
        <taxon>Metazoa</taxon>
        <taxon>Ecdysozoa</taxon>
        <taxon>Arthropoda</taxon>
        <taxon>Hexapoda</taxon>
        <taxon>Insecta</taxon>
        <taxon>Pterygota</taxon>
        <taxon>Neoptera</taxon>
        <taxon>Paraneoptera</taxon>
        <taxon>Psocodea</taxon>
        <taxon>Troctomorpha</taxon>
        <taxon>Phthiraptera</taxon>
        <taxon>Anoplura</taxon>
        <taxon>Pediculidae</taxon>
        <taxon>Pediculus</taxon>
    </lineage>
</organism>
<dbReference type="GeneID" id="8230004"/>
<dbReference type="Gene3D" id="4.10.400.10">
    <property type="entry name" value="Low-density Lipoprotein Receptor"/>
    <property type="match status" value="27"/>
</dbReference>
<feature type="disulfide bond" evidence="16">
    <location>
        <begin position="2501"/>
        <end position="2519"/>
    </location>
</feature>
<dbReference type="FunCoup" id="E0VUC7">
    <property type="interactions" value="246"/>
</dbReference>
<feature type="disulfide bond" evidence="16">
    <location>
        <begin position="2513"/>
        <end position="2528"/>
    </location>
</feature>
<evidence type="ECO:0000256" key="5">
    <source>
        <dbReference type="ARBA" id="ARBA00022583"/>
    </source>
</evidence>
<dbReference type="InterPro" id="IPR023415">
    <property type="entry name" value="LDLR_class-A_CS"/>
</dbReference>
<feature type="disulfide bond" evidence="16">
    <location>
        <begin position="840"/>
        <end position="852"/>
    </location>
</feature>
<feature type="disulfide bond" evidence="16">
    <location>
        <begin position="3494"/>
        <end position="3509"/>
    </location>
</feature>
<dbReference type="PROSITE" id="PS51120">
    <property type="entry name" value="LDLRB"/>
    <property type="match status" value="20"/>
</dbReference>
<feature type="domain" description="EGF-like" evidence="20">
    <location>
        <begin position="4435"/>
        <end position="4473"/>
    </location>
</feature>
<feature type="repeat" description="LDL-receptor class B" evidence="17">
    <location>
        <begin position="1208"/>
        <end position="1250"/>
    </location>
</feature>
<feature type="repeat" description="LDL-receptor class B" evidence="17">
    <location>
        <begin position="1251"/>
        <end position="1299"/>
    </location>
</feature>
<dbReference type="EMBL" id="AAZO01005477">
    <property type="status" value="NOT_ANNOTATED_CDS"/>
    <property type="molecule type" value="Genomic_DNA"/>
</dbReference>
<dbReference type="FunFam" id="4.10.400.10:FF:000005">
    <property type="entry name" value="low-density lipoprotein receptor-related protein 1B"/>
    <property type="match status" value="1"/>
</dbReference>
<dbReference type="Gene3D" id="2.120.10.30">
    <property type="entry name" value="TolB, C-terminal domain"/>
    <property type="match status" value="8"/>
</dbReference>
<evidence type="ECO:0000256" key="1">
    <source>
        <dbReference type="ARBA" id="ARBA00004251"/>
    </source>
</evidence>
<dbReference type="EnsemblMetazoa" id="PHUM449100-RA">
    <property type="protein sequence ID" value="PHUM449100-PA"/>
    <property type="gene ID" value="PHUM449100"/>
</dbReference>
<evidence type="ECO:0000256" key="8">
    <source>
        <dbReference type="ARBA" id="ARBA00022737"/>
    </source>
</evidence>
<keyword evidence="13 21" id="KW-0675">Receptor</keyword>
<feature type="repeat" description="LDL-receptor class B" evidence="17">
    <location>
        <begin position="526"/>
        <end position="573"/>
    </location>
</feature>
<dbReference type="GO" id="GO:0005509">
    <property type="term" value="F:calcium ion binding"/>
    <property type="evidence" value="ECO:0007669"/>
    <property type="project" value="InterPro"/>
</dbReference>
<feature type="repeat" description="LDL-receptor class B" evidence="17">
    <location>
        <begin position="210"/>
        <end position="254"/>
    </location>
</feature>
<dbReference type="FunFam" id="4.10.400.10:FF:000013">
    <property type="entry name" value="Prolow-density lipoprotein receptor-related protein 1"/>
    <property type="match status" value="1"/>
</dbReference>
<feature type="disulfide bond" evidence="16">
    <location>
        <begin position="3443"/>
        <end position="3461"/>
    </location>
</feature>